<dbReference type="AlphaFoldDB" id="A0A3N4KP76"/>
<feature type="compositionally biased region" description="Pro residues" evidence="1">
    <location>
        <begin position="96"/>
        <end position="110"/>
    </location>
</feature>
<evidence type="ECO:0000256" key="1">
    <source>
        <dbReference type="SAM" id="MobiDB-lite"/>
    </source>
</evidence>
<sequence length="212" mass="22955">MPLSSFEARIGAPMKDPLAIENKDPVPGPKKPPPPPPNTPTGDSNKATLEAFDEAEAILSKELQEASEMELPYRSGASSPTLPTFPGSSSESLRGSPPPTPPPSPPPSPPRGRWVVKAPPEIPPELEEILADPNLEETETVRVVVTRPLAGWLLVPTPPPTPYQPYGYDGETMVSYGVFAIRWGFVDLWFIGESAGEDVEVEYMFGSARREV</sequence>
<protein>
    <submittedName>
        <fullName evidence="2">Uncharacterized protein</fullName>
    </submittedName>
</protein>
<dbReference type="InParanoid" id="A0A3N4KP76"/>
<dbReference type="OrthoDB" id="5419649at2759"/>
<organism evidence="2 3">
    <name type="scientific">Morchella conica CCBAS932</name>
    <dbReference type="NCBI Taxonomy" id="1392247"/>
    <lineage>
        <taxon>Eukaryota</taxon>
        <taxon>Fungi</taxon>
        <taxon>Dikarya</taxon>
        <taxon>Ascomycota</taxon>
        <taxon>Pezizomycotina</taxon>
        <taxon>Pezizomycetes</taxon>
        <taxon>Pezizales</taxon>
        <taxon>Morchellaceae</taxon>
        <taxon>Morchella</taxon>
    </lineage>
</organism>
<feature type="compositionally biased region" description="Polar residues" evidence="1">
    <location>
        <begin position="76"/>
        <end position="93"/>
    </location>
</feature>
<gene>
    <name evidence="2" type="ORF">P167DRAFT_545554</name>
</gene>
<proteinExistence type="predicted"/>
<keyword evidence="3" id="KW-1185">Reference proteome</keyword>
<reference evidence="2 3" key="1">
    <citation type="journal article" date="2018" name="Nat. Ecol. Evol.">
        <title>Pezizomycetes genomes reveal the molecular basis of ectomycorrhizal truffle lifestyle.</title>
        <authorList>
            <person name="Murat C."/>
            <person name="Payen T."/>
            <person name="Noel B."/>
            <person name="Kuo A."/>
            <person name="Morin E."/>
            <person name="Chen J."/>
            <person name="Kohler A."/>
            <person name="Krizsan K."/>
            <person name="Balestrini R."/>
            <person name="Da Silva C."/>
            <person name="Montanini B."/>
            <person name="Hainaut M."/>
            <person name="Levati E."/>
            <person name="Barry K.W."/>
            <person name="Belfiori B."/>
            <person name="Cichocki N."/>
            <person name="Clum A."/>
            <person name="Dockter R.B."/>
            <person name="Fauchery L."/>
            <person name="Guy J."/>
            <person name="Iotti M."/>
            <person name="Le Tacon F."/>
            <person name="Lindquist E.A."/>
            <person name="Lipzen A."/>
            <person name="Malagnac F."/>
            <person name="Mello A."/>
            <person name="Molinier V."/>
            <person name="Miyauchi S."/>
            <person name="Poulain J."/>
            <person name="Riccioni C."/>
            <person name="Rubini A."/>
            <person name="Sitrit Y."/>
            <person name="Splivallo R."/>
            <person name="Traeger S."/>
            <person name="Wang M."/>
            <person name="Zifcakova L."/>
            <person name="Wipf D."/>
            <person name="Zambonelli A."/>
            <person name="Paolocci F."/>
            <person name="Nowrousian M."/>
            <person name="Ottonello S."/>
            <person name="Baldrian P."/>
            <person name="Spatafora J.W."/>
            <person name="Henrissat B."/>
            <person name="Nagy L.G."/>
            <person name="Aury J.M."/>
            <person name="Wincker P."/>
            <person name="Grigoriev I.V."/>
            <person name="Bonfante P."/>
            <person name="Martin F.M."/>
        </authorList>
    </citation>
    <scope>NUCLEOTIDE SEQUENCE [LARGE SCALE GENOMIC DNA]</scope>
    <source>
        <strain evidence="2 3">CCBAS932</strain>
    </source>
</reference>
<feature type="compositionally biased region" description="Pro residues" evidence="1">
    <location>
        <begin position="26"/>
        <end position="39"/>
    </location>
</feature>
<feature type="region of interest" description="Disordered" evidence="1">
    <location>
        <begin position="1"/>
        <end position="118"/>
    </location>
</feature>
<evidence type="ECO:0000313" key="3">
    <source>
        <dbReference type="Proteomes" id="UP000277580"/>
    </source>
</evidence>
<dbReference type="EMBL" id="ML119129">
    <property type="protein sequence ID" value="RPB12317.1"/>
    <property type="molecule type" value="Genomic_DNA"/>
</dbReference>
<name>A0A3N4KP76_9PEZI</name>
<accession>A0A3N4KP76</accession>
<dbReference type="Proteomes" id="UP000277580">
    <property type="component" value="Unassembled WGS sequence"/>
</dbReference>
<evidence type="ECO:0000313" key="2">
    <source>
        <dbReference type="EMBL" id="RPB12317.1"/>
    </source>
</evidence>